<dbReference type="Gene3D" id="1.10.620.20">
    <property type="entry name" value="Ribonucleotide Reductase, subunit A"/>
    <property type="match status" value="1"/>
</dbReference>
<reference evidence="7 8" key="1">
    <citation type="submission" date="2016-05" db="EMBL/GenBank/DDBJ databases">
        <title>Campylobacter bacteriophages isolated in Slovenia.</title>
        <authorList>
            <person name="Janez N."/>
            <person name="Peterka M."/>
            <person name="Accetto T."/>
        </authorList>
    </citation>
    <scope>NUCLEOTIDE SEQUENCE [LARGE SCALE GENOMIC DNA]</scope>
</reference>
<evidence type="ECO:0000256" key="4">
    <source>
        <dbReference type="ARBA" id="ARBA00022723"/>
    </source>
</evidence>
<gene>
    <name evidence="7" type="ORF">PC5_00028</name>
</gene>
<accession>A0A1B0XVP1</accession>
<dbReference type="UniPathway" id="UPA00326"/>
<dbReference type="PANTHER" id="PTHR23409">
    <property type="entry name" value="RIBONUCLEOSIDE-DIPHOSPHATE REDUCTASE SMALL CHAIN"/>
    <property type="match status" value="1"/>
</dbReference>
<evidence type="ECO:0000313" key="8">
    <source>
        <dbReference type="Proteomes" id="UP000221511"/>
    </source>
</evidence>
<dbReference type="EMBL" id="KX229736">
    <property type="protein sequence ID" value="ANH51150.1"/>
    <property type="molecule type" value="Genomic_DNA"/>
</dbReference>
<dbReference type="Pfam" id="PF00268">
    <property type="entry name" value="Ribonuc_red_sm"/>
    <property type="match status" value="1"/>
</dbReference>
<protein>
    <recommendedName>
        <fullName evidence="3">ribonucleoside-diphosphate reductase</fullName>
        <ecNumber evidence="3">1.17.4.1</ecNumber>
    </recommendedName>
</protein>
<organism evidence="7 8">
    <name type="scientific">Campylobacter phage PC5</name>
    <dbReference type="NCBI Taxonomy" id="1541690"/>
    <lineage>
        <taxon>Viruses</taxon>
        <taxon>Duplodnaviria</taxon>
        <taxon>Heunggongvirae</taxon>
        <taxon>Uroviricota</taxon>
        <taxon>Caudoviricetes</taxon>
        <taxon>Connertonviridae</taxon>
        <taxon>Fletchervirus</taxon>
        <taxon>Fletchervirus PC5</taxon>
    </lineage>
</organism>
<dbReference type="SUPFAM" id="SSF47240">
    <property type="entry name" value="Ferritin-like"/>
    <property type="match status" value="1"/>
</dbReference>
<dbReference type="CDD" id="cd01049">
    <property type="entry name" value="RNRR2"/>
    <property type="match status" value="1"/>
</dbReference>
<dbReference type="Proteomes" id="UP000221511">
    <property type="component" value="Segment"/>
</dbReference>
<dbReference type="PANTHER" id="PTHR23409:SF18">
    <property type="entry name" value="RIBONUCLEOSIDE-DIPHOSPHATE REDUCTASE SUBUNIT M2"/>
    <property type="match status" value="1"/>
</dbReference>
<dbReference type="GO" id="GO:0004748">
    <property type="term" value="F:ribonucleoside-diphosphate reductase activity, thioredoxin disulfide as acceptor"/>
    <property type="evidence" value="ECO:0007669"/>
    <property type="project" value="UniProtKB-EC"/>
</dbReference>
<evidence type="ECO:0000256" key="6">
    <source>
        <dbReference type="ARBA" id="ARBA00023004"/>
    </source>
</evidence>
<dbReference type="InterPro" id="IPR009078">
    <property type="entry name" value="Ferritin-like_SF"/>
</dbReference>
<dbReference type="GO" id="GO:0009263">
    <property type="term" value="P:deoxyribonucleotide biosynthetic process"/>
    <property type="evidence" value="ECO:0007669"/>
    <property type="project" value="InterPro"/>
</dbReference>
<comment type="similarity">
    <text evidence="2">Belongs to the ribonucleoside diphosphate reductase small chain family.</text>
</comment>
<comment type="cofactor">
    <cofactor evidence="1">
        <name>Fe cation</name>
        <dbReference type="ChEBI" id="CHEBI:24875"/>
    </cofactor>
</comment>
<dbReference type="InterPro" id="IPR000358">
    <property type="entry name" value="RNR_small_fam"/>
</dbReference>
<proteinExistence type="inferred from homology"/>
<name>A0A1B0XVP1_9CAUD</name>
<dbReference type="GO" id="GO:0046872">
    <property type="term" value="F:metal ion binding"/>
    <property type="evidence" value="ECO:0007669"/>
    <property type="project" value="UniProtKB-KW"/>
</dbReference>
<evidence type="ECO:0000256" key="5">
    <source>
        <dbReference type="ARBA" id="ARBA00023002"/>
    </source>
</evidence>
<keyword evidence="6" id="KW-0408">Iron</keyword>
<evidence type="ECO:0000256" key="3">
    <source>
        <dbReference type="ARBA" id="ARBA00012274"/>
    </source>
</evidence>
<dbReference type="InterPro" id="IPR033909">
    <property type="entry name" value="RNR_small"/>
</dbReference>
<dbReference type="InterPro" id="IPR012348">
    <property type="entry name" value="RNR-like"/>
</dbReference>
<keyword evidence="8" id="KW-1185">Reference proteome</keyword>
<evidence type="ECO:0000313" key="7">
    <source>
        <dbReference type="EMBL" id="ANH51150.1"/>
    </source>
</evidence>
<sequence length="378" mass="44061">MLLSKTNLVTDRSKEKFFFGEYSGFQRYDWYSHNQLESLDRKQQAQLWFPEEISMIHEPKSFIELPEHNQRQIKANLTFQTLMDSGQNRGLDNILIPLVTSSGLEGCLKTQAYFEYIHSRSYSHIIKSVFPNPTDIFDEYCEYPEIKTRINDEIDTYELLEGNLEENDENKLKILEACLRIQFLEGVKFYVSFLTTYMINKYSAGGNKIPNLTKIIKLINNDEDIHLVIFSFIIKTLRSEQHQGFSHLFDDSLSRKARKIAKKVYQDELEWAKYLLSMGPIPGLTIENIDGFLKFFVDDRLKKCGFQPIWNAPKTDLVKEFQEIKNISSENQMLQEVDSITYSKGVMKKDTKLEIYNGETLENELEKILNGEIGNVAS</sequence>
<dbReference type="EC" id="1.17.4.1" evidence="3"/>
<keyword evidence="5" id="KW-0560">Oxidoreductase</keyword>
<keyword evidence="4" id="KW-0479">Metal-binding</keyword>
<evidence type="ECO:0000256" key="1">
    <source>
        <dbReference type="ARBA" id="ARBA00001962"/>
    </source>
</evidence>
<evidence type="ECO:0000256" key="2">
    <source>
        <dbReference type="ARBA" id="ARBA00009303"/>
    </source>
</evidence>